<dbReference type="Proteomes" id="UP001157974">
    <property type="component" value="Unassembled WGS sequence"/>
</dbReference>
<keyword evidence="7 9" id="KW-1133">Transmembrane helix</keyword>
<dbReference type="InterPro" id="IPR050835">
    <property type="entry name" value="ABC_transporter_sub-D"/>
</dbReference>
<dbReference type="SUPFAM" id="SSF90123">
    <property type="entry name" value="ABC transporter transmembrane region"/>
    <property type="match status" value="1"/>
</dbReference>
<dbReference type="GO" id="GO:0016887">
    <property type="term" value="F:ATP hydrolysis activity"/>
    <property type="evidence" value="ECO:0007669"/>
    <property type="project" value="InterPro"/>
</dbReference>
<feature type="transmembrane region" description="Helical" evidence="9">
    <location>
        <begin position="361"/>
        <end position="378"/>
    </location>
</feature>
<feature type="transmembrane region" description="Helical" evidence="9">
    <location>
        <begin position="245"/>
        <end position="264"/>
    </location>
</feature>
<evidence type="ECO:0000256" key="4">
    <source>
        <dbReference type="ARBA" id="ARBA00022692"/>
    </source>
</evidence>
<dbReference type="InterPro" id="IPR017871">
    <property type="entry name" value="ABC_transporter-like_CS"/>
</dbReference>
<dbReference type="GO" id="GO:0005524">
    <property type="term" value="F:ATP binding"/>
    <property type="evidence" value="ECO:0007669"/>
    <property type="project" value="UniProtKB-KW"/>
</dbReference>
<dbReference type="PROSITE" id="PS50893">
    <property type="entry name" value="ABC_TRANSPORTER_2"/>
    <property type="match status" value="1"/>
</dbReference>
<evidence type="ECO:0000256" key="6">
    <source>
        <dbReference type="ARBA" id="ARBA00022840"/>
    </source>
</evidence>
<dbReference type="PROSITE" id="PS00211">
    <property type="entry name" value="ABC_TRANSPORTER_1"/>
    <property type="match status" value="1"/>
</dbReference>
<evidence type="ECO:0000256" key="8">
    <source>
        <dbReference type="ARBA" id="ARBA00023136"/>
    </source>
</evidence>
<keyword evidence="8 9" id="KW-0472">Membrane</keyword>
<dbReference type="SMART" id="SM00382">
    <property type="entry name" value="AAA"/>
    <property type="match status" value="1"/>
</dbReference>
<dbReference type="PANTHER" id="PTHR11384:SF59">
    <property type="entry name" value="LYSOSOMAL COBALAMIN TRANSPORTER ABCD4"/>
    <property type="match status" value="1"/>
</dbReference>
<comment type="similarity">
    <text evidence="1">Belongs to the ABC transporter superfamily. ABCD family. Peroxisomal fatty acyl CoA transporter (TC 3.A.1.203) subfamily.</text>
</comment>
<dbReference type="InterPro" id="IPR011527">
    <property type="entry name" value="ABC1_TM_dom"/>
</dbReference>
<keyword evidence="4 9" id="KW-0812">Transmembrane</keyword>
<dbReference type="PROSITE" id="PS50929">
    <property type="entry name" value="ABC_TM1F"/>
    <property type="match status" value="1"/>
</dbReference>
<name>A0AAV8V3N6_9RHOD</name>
<protein>
    <recommendedName>
        <fullName evidence="2">Probable ATP-dependent transporter ycf16</fullName>
    </recommendedName>
</protein>
<evidence type="ECO:0000256" key="7">
    <source>
        <dbReference type="ARBA" id="ARBA00022989"/>
    </source>
</evidence>
<dbReference type="Pfam" id="PF06472">
    <property type="entry name" value="ABC_membrane_2"/>
    <property type="match status" value="1"/>
</dbReference>
<dbReference type="InterPro" id="IPR027417">
    <property type="entry name" value="P-loop_NTPase"/>
</dbReference>
<evidence type="ECO:0000256" key="1">
    <source>
        <dbReference type="ARBA" id="ARBA00008575"/>
    </source>
</evidence>
<dbReference type="CDD" id="cd03223">
    <property type="entry name" value="ABCD_peroxisomal_ALDP"/>
    <property type="match status" value="1"/>
</dbReference>
<proteinExistence type="inferred from homology"/>
<comment type="caution">
    <text evidence="12">The sequence shown here is derived from an EMBL/GenBank/DDBJ whole genome shotgun (WGS) entry which is preliminary data.</text>
</comment>
<sequence>MTSYSLSFTPCFLGGGVTVGGDGRRSFVGLRPAKVSTVRWVQVRKRSEPVRTAVRMGAEGNGAKSNGVFDDVLRMSQPAVGAIPSGPPPEKPDPEELEKQRRDLGRILTLFMKLATPFWKEEKGERFRLGGVIVLTLAQAGISVAFSYIGRDFWTALSMKNMDKFMYQAELFFGALVIGTPIVVLYTYSRDMLGLRWREWLTKKTLEDYFNSINYYDIENNSDVDNPDQRIAEDLAAFTQTSLQFFLTLLISAVDLLSFSTILFSIYPPLFLVLVGYASMGTFLTTVIGRQLISINFAQLQKEADFRYSLVRVRENAESIAFYRGEDRERSTIEKRFGGAVDNFAKLLKGQRNLEFFTNGYRYLIQVLPALVIAPLYFKGSIEFGVVNQSFSAFNHILNDLSLVISRFEALSKFSAGIDRLGEFAEFLERKVEEEKNGPGERIELETTPEATVVLEGLTLSTPDSAKRVLLKNVDLKVEKGERVLIVGPSGVGKSSLLRAVAGLWRSGSGKVIRTEDSEVLFLPQRPYCTLGSLREQLTYPIRPEDANADDQELQDVLNRVDLGSLPEKFGGLEAERDWSDVLSLGEQQRLAFGRLLLRKPALAILDESSSALDLEAEGRLYEFFAESGITVMSVGHRPSLLRYHNKKLRVLPNGETRIEEVKRADVAVVAEAML</sequence>
<feature type="domain" description="ABC transporter" evidence="10">
    <location>
        <begin position="453"/>
        <end position="675"/>
    </location>
</feature>
<gene>
    <name evidence="12" type="ORF">NDN08_007622</name>
</gene>
<keyword evidence="3" id="KW-0813">Transport</keyword>
<feature type="transmembrane region" description="Helical" evidence="9">
    <location>
        <begin position="270"/>
        <end position="293"/>
    </location>
</feature>
<dbReference type="InterPro" id="IPR003439">
    <property type="entry name" value="ABC_transporter-like_ATP-bd"/>
</dbReference>
<keyword evidence="13" id="KW-1185">Reference proteome</keyword>
<dbReference type="SUPFAM" id="SSF52540">
    <property type="entry name" value="P-loop containing nucleoside triphosphate hydrolases"/>
    <property type="match status" value="1"/>
</dbReference>
<dbReference type="Pfam" id="PF00005">
    <property type="entry name" value="ABC_tran"/>
    <property type="match status" value="1"/>
</dbReference>
<keyword evidence="6" id="KW-0067">ATP-binding</keyword>
<evidence type="ECO:0000256" key="3">
    <source>
        <dbReference type="ARBA" id="ARBA00022448"/>
    </source>
</evidence>
<dbReference type="Gene3D" id="3.40.50.300">
    <property type="entry name" value="P-loop containing nucleotide triphosphate hydrolases"/>
    <property type="match status" value="1"/>
</dbReference>
<dbReference type="EMBL" id="JAMWBK010000002">
    <property type="protein sequence ID" value="KAJ8907511.1"/>
    <property type="molecule type" value="Genomic_DNA"/>
</dbReference>
<dbReference type="AlphaFoldDB" id="A0AAV8V3N6"/>
<evidence type="ECO:0000259" key="10">
    <source>
        <dbReference type="PROSITE" id="PS50893"/>
    </source>
</evidence>
<accession>A0AAV8V3N6</accession>
<evidence type="ECO:0000256" key="9">
    <source>
        <dbReference type="SAM" id="Phobius"/>
    </source>
</evidence>
<organism evidence="12 13">
    <name type="scientific">Rhodosorus marinus</name>
    <dbReference type="NCBI Taxonomy" id="101924"/>
    <lineage>
        <taxon>Eukaryota</taxon>
        <taxon>Rhodophyta</taxon>
        <taxon>Stylonematophyceae</taxon>
        <taxon>Stylonematales</taxon>
        <taxon>Stylonemataceae</taxon>
        <taxon>Rhodosorus</taxon>
    </lineage>
</organism>
<evidence type="ECO:0000313" key="12">
    <source>
        <dbReference type="EMBL" id="KAJ8907511.1"/>
    </source>
</evidence>
<dbReference type="PANTHER" id="PTHR11384">
    <property type="entry name" value="ATP-BINDING CASSETTE, SUB-FAMILY D MEMBER"/>
    <property type="match status" value="1"/>
</dbReference>
<keyword evidence="5" id="KW-0547">Nucleotide-binding</keyword>
<dbReference type="Gene3D" id="1.20.1560.10">
    <property type="entry name" value="ABC transporter type 1, transmembrane domain"/>
    <property type="match status" value="1"/>
</dbReference>
<feature type="domain" description="ABC transmembrane type-1" evidence="11">
    <location>
        <begin position="131"/>
        <end position="413"/>
    </location>
</feature>
<evidence type="ECO:0000256" key="2">
    <source>
        <dbReference type="ARBA" id="ARBA00014334"/>
    </source>
</evidence>
<reference evidence="12 13" key="1">
    <citation type="journal article" date="2023" name="Nat. Commun.">
        <title>Origin of minicircular mitochondrial genomes in red algae.</title>
        <authorList>
            <person name="Lee Y."/>
            <person name="Cho C.H."/>
            <person name="Lee Y.M."/>
            <person name="Park S.I."/>
            <person name="Yang J.H."/>
            <person name="West J.A."/>
            <person name="Bhattacharya D."/>
            <person name="Yoon H.S."/>
        </authorList>
    </citation>
    <scope>NUCLEOTIDE SEQUENCE [LARGE SCALE GENOMIC DNA]</scope>
    <source>
        <strain evidence="12 13">CCMP1338</strain>
        <tissue evidence="12">Whole cell</tissue>
    </source>
</reference>
<evidence type="ECO:0000313" key="13">
    <source>
        <dbReference type="Proteomes" id="UP001157974"/>
    </source>
</evidence>
<dbReference type="GO" id="GO:0140359">
    <property type="term" value="F:ABC-type transporter activity"/>
    <property type="evidence" value="ECO:0007669"/>
    <property type="project" value="InterPro"/>
</dbReference>
<dbReference type="InterPro" id="IPR003593">
    <property type="entry name" value="AAA+_ATPase"/>
</dbReference>
<dbReference type="GO" id="GO:0016020">
    <property type="term" value="C:membrane"/>
    <property type="evidence" value="ECO:0007669"/>
    <property type="project" value="InterPro"/>
</dbReference>
<feature type="transmembrane region" description="Helical" evidence="9">
    <location>
        <begin position="169"/>
        <end position="188"/>
    </location>
</feature>
<dbReference type="InterPro" id="IPR036640">
    <property type="entry name" value="ABC1_TM_sf"/>
</dbReference>
<evidence type="ECO:0000259" key="11">
    <source>
        <dbReference type="PROSITE" id="PS50929"/>
    </source>
</evidence>
<evidence type="ECO:0000256" key="5">
    <source>
        <dbReference type="ARBA" id="ARBA00022741"/>
    </source>
</evidence>
<feature type="transmembrane region" description="Helical" evidence="9">
    <location>
        <begin position="129"/>
        <end position="149"/>
    </location>
</feature>